<protein>
    <recommendedName>
        <fullName evidence="4">Malate dehydrogenase</fullName>
    </recommendedName>
</protein>
<sequence>MFSPALPLALLALTASVTAQGTTGSITTPRCLELMPLAQGKMPVPPNQNSIVVPASVPSYIGLGIGIQNYTCTGGNYTCVFIFFDWPHSDERRNRNVGAVAELFDVSCLIGTPEFSSLQDIGYAAWSQAPTSFAGQGTIQALIAALSPYYASFVLGQHYFIPAASGSGITAVWDFRASFPGNDDALVLGSKVGDVPAPTGPPDVDWLSLNGMPGHDGLATQIFRVSSVGGLPPAQSCTPGSPEITVKYSSMYWLFGTSVGPNRPAA</sequence>
<evidence type="ECO:0000313" key="3">
    <source>
        <dbReference type="Proteomes" id="UP000815677"/>
    </source>
</evidence>
<gene>
    <name evidence="2" type="ORF">MCHLO_17238</name>
</gene>
<reference evidence="2" key="1">
    <citation type="submission" date="2014-09" db="EMBL/GenBank/DDBJ databases">
        <title>Genome sequence of the luminous mushroom Mycena chlorophos for searching fungal bioluminescence genes.</title>
        <authorList>
            <person name="Tanaka Y."/>
            <person name="Kasuga D."/>
            <person name="Oba Y."/>
            <person name="Hase S."/>
            <person name="Sato K."/>
            <person name="Oba Y."/>
            <person name="Sakakibara Y."/>
        </authorList>
    </citation>
    <scope>NUCLEOTIDE SEQUENCE</scope>
</reference>
<feature type="chain" id="PRO_5045159523" description="Malate dehydrogenase" evidence="1">
    <location>
        <begin position="20"/>
        <end position="266"/>
    </location>
</feature>
<evidence type="ECO:0000256" key="1">
    <source>
        <dbReference type="SAM" id="SignalP"/>
    </source>
</evidence>
<keyword evidence="3" id="KW-1185">Reference proteome</keyword>
<keyword evidence="1" id="KW-0732">Signal</keyword>
<proteinExistence type="predicted"/>
<feature type="signal peptide" evidence="1">
    <location>
        <begin position="1"/>
        <end position="19"/>
    </location>
</feature>
<evidence type="ECO:0000313" key="2">
    <source>
        <dbReference type="EMBL" id="GAT61189.1"/>
    </source>
</evidence>
<dbReference type="Proteomes" id="UP000815677">
    <property type="component" value="Unassembled WGS sequence"/>
</dbReference>
<organism evidence="2 3">
    <name type="scientific">Mycena chlorophos</name>
    <name type="common">Agaric fungus</name>
    <name type="synonym">Agaricus chlorophos</name>
    <dbReference type="NCBI Taxonomy" id="658473"/>
    <lineage>
        <taxon>Eukaryota</taxon>
        <taxon>Fungi</taxon>
        <taxon>Dikarya</taxon>
        <taxon>Basidiomycota</taxon>
        <taxon>Agaricomycotina</taxon>
        <taxon>Agaricomycetes</taxon>
        <taxon>Agaricomycetidae</taxon>
        <taxon>Agaricales</taxon>
        <taxon>Marasmiineae</taxon>
        <taxon>Mycenaceae</taxon>
        <taxon>Mycena</taxon>
    </lineage>
</organism>
<evidence type="ECO:0008006" key="4">
    <source>
        <dbReference type="Google" id="ProtNLM"/>
    </source>
</evidence>
<dbReference type="InterPro" id="IPR021851">
    <property type="entry name" value="DUF3455"/>
</dbReference>
<name>A0ABQ0MD02_MYCCL</name>
<accession>A0ABQ0MD02</accession>
<dbReference type="PANTHER" id="PTHR35567">
    <property type="entry name" value="MALATE DEHYDROGENASE (AFU_ORTHOLOGUE AFUA_2G13800)"/>
    <property type="match status" value="1"/>
</dbReference>
<dbReference type="PANTHER" id="PTHR35567:SF1">
    <property type="entry name" value="CONSERVED FUNGAL PROTEIN (AFU_ORTHOLOGUE AFUA_1G14230)"/>
    <property type="match status" value="1"/>
</dbReference>
<dbReference type="Pfam" id="PF11937">
    <property type="entry name" value="DUF3455"/>
    <property type="match status" value="1"/>
</dbReference>
<dbReference type="EMBL" id="DF849997">
    <property type="protein sequence ID" value="GAT61189.1"/>
    <property type="molecule type" value="Genomic_DNA"/>
</dbReference>